<proteinExistence type="predicted"/>
<organism evidence="1">
    <name type="scientific">viral metagenome</name>
    <dbReference type="NCBI Taxonomy" id="1070528"/>
    <lineage>
        <taxon>unclassified sequences</taxon>
        <taxon>metagenomes</taxon>
        <taxon>organismal metagenomes</taxon>
    </lineage>
</organism>
<sequence>MKFIVIQQPREMDYRNEEEKYMQLQYVIEAKRDLLLKKQHKLHKIAKQNAFLEHIKNDYSNYNNYIVKQKQDQITALQLLNNYIDELNRSGHLSEHNIQDSKMEQNKILKELKSIKQGLDKIMNDSHEINNSLISKNIKYNQGASNM</sequence>
<reference evidence="1" key="1">
    <citation type="journal article" date="2020" name="Nature">
        <title>Giant virus diversity and host interactions through global metagenomics.</title>
        <authorList>
            <person name="Schulz F."/>
            <person name="Roux S."/>
            <person name="Paez-Espino D."/>
            <person name="Jungbluth S."/>
            <person name="Walsh D.A."/>
            <person name="Denef V.J."/>
            <person name="McMahon K.D."/>
            <person name="Konstantinidis K.T."/>
            <person name="Eloe-Fadrosh E.A."/>
            <person name="Kyrpides N.C."/>
            <person name="Woyke T."/>
        </authorList>
    </citation>
    <scope>NUCLEOTIDE SEQUENCE</scope>
    <source>
        <strain evidence="1">GVMAG-M-3300027708-39</strain>
    </source>
</reference>
<accession>A0A6C0JEZ6</accession>
<name>A0A6C0JEZ6_9ZZZZ</name>
<protein>
    <submittedName>
        <fullName evidence="1">Uncharacterized protein</fullName>
    </submittedName>
</protein>
<dbReference type="EMBL" id="MN740394">
    <property type="protein sequence ID" value="QHU04189.1"/>
    <property type="molecule type" value="Genomic_DNA"/>
</dbReference>
<evidence type="ECO:0000313" key="1">
    <source>
        <dbReference type="EMBL" id="QHU04189.1"/>
    </source>
</evidence>
<dbReference type="AlphaFoldDB" id="A0A6C0JEZ6"/>